<evidence type="ECO:0000259" key="1">
    <source>
        <dbReference type="PROSITE" id="PS50097"/>
    </source>
</evidence>
<dbReference type="SUPFAM" id="SSF54695">
    <property type="entry name" value="POZ domain"/>
    <property type="match status" value="1"/>
</dbReference>
<dbReference type="Proteomes" id="UP000245910">
    <property type="component" value="Chromosome II"/>
</dbReference>
<reference evidence="3" key="1">
    <citation type="submission" date="2014-10" db="EMBL/GenBank/DDBJ databases">
        <authorList>
            <person name="King R."/>
        </authorList>
    </citation>
    <scope>NUCLEOTIDE SEQUENCE [LARGE SCALE GENOMIC DNA]</scope>
    <source>
        <strain evidence="3">A3/5</strain>
    </source>
</reference>
<feature type="domain" description="BTB" evidence="1">
    <location>
        <begin position="23"/>
        <end position="90"/>
    </location>
</feature>
<dbReference type="PANTHER" id="PTHR47843">
    <property type="entry name" value="BTB DOMAIN-CONTAINING PROTEIN-RELATED"/>
    <property type="match status" value="1"/>
</dbReference>
<dbReference type="InterPro" id="IPR011333">
    <property type="entry name" value="SKP1/BTB/POZ_sf"/>
</dbReference>
<dbReference type="Gene3D" id="3.30.710.10">
    <property type="entry name" value="Potassium Channel Kv1.1, Chain A"/>
    <property type="match status" value="1"/>
</dbReference>
<evidence type="ECO:0000313" key="2">
    <source>
        <dbReference type="EMBL" id="CEI62036.1"/>
    </source>
</evidence>
<sequence>MADQSPTGFGPCLKNYLNNISFSDAVIRCGNREFAIHRIVLCCHSEYFAKQLDGPWKESYERAIEIVDFDVSLVEAMIYFTYHLNYDIPNGSSAMVFNAKMYQIADKYAMSTLKTFAQGKFSTSIKQDWEEGEFPDTISLVYTSTPSTDRELRDIAVITSLNNLSILIDRDDFKTELASNADFAIDIIRFQGNESWNHQRYTSADAEV</sequence>
<dbReference type="PANTHER" id="PTHR47843:SF5">
    <property type="entry name" value="BTB_POZ DOMAIN PROTEIN"/>
    <property type="match status" value="1"/>
</dbReference>
<name>A0A2L2TG90_9HYPO</name>
<dbReference type="InterPro" id="IPR000210">
    <property type="entry name" value="BTB/POZ_dom"/>
</dbReference>
<organism evidence="2 3">
    <name type="scientific">Fusarium venenatum</name>
    <dbReference type="NCBI Taxonomy" id="56646"/>
    <lineage>
        <taxon>Eukaryota</taxon>
        <taxon>Fungi</taxon>
        <taxon>Dikarya</taxon>
        <taxon>Ascomycota</taxon>
        <taxon>Pezizomycotina</taxon>
        <taxon>Sordariomycetes</taxon>
        <taxon>Hypocreomycetidae</taxon>
        <taxon>Hypocreales</taxon>
        <taxon>Nectriaceae</taxon>
        <taxon>Fusarium</taxon>
    </lineage>
</organism>
<evidence type="ECO:0000313" key="3">
    <source>
        <dbReference type="Proteomes" id="UP000245910"/>
    </source>
</evidence>
<dbReference type="PROSITE" id="PS50097">
    <property type="entry name" value="BTB"/>
    <property type="match status" value="1"/>
</dbReference>
<dbReference type="STRING" id="56646.A0A2L2TG90"/>
<dbReference type="EMBL" id="LN649230">
    <property type="protein sequence ID" value="CEI62036.1"/>
    <property type="molecule type" value="Genomic_DNA"/>
</dbReference>
<dbReference type="SMART" id="SM00225">
    <property type="entry name" value="BTB"/>
    <property type="match status" value="1"/>
</dbReference>
<accession>A0A2L2TG90</accession>
<protein>
    <recommendedName>
        <fullName evidence="1">BTB domain-containing protein</fullName>
    </recommendedName>
</protein>
<dbReference type="Pfam" id="PF00651">
    <property type="entry name" value="BTB"/>
    <property type="match status" value="1"/>
</dbReference>
<proteinExistence type="predicted"/>
<dbReference type="CDD" id="cd18186">
    <property type="entry name" value="BTB_POZ_ZBTB_KLHL-like"/>
    <property type="match status" value="1"/>
</dbReference>
<keyword evidence="3" id="KW-1185">Reference proteome</keyword>
<dbReference type="AlphaFoldDB" id="A0A2L2TG90"/>